<name>A0AAD9SAS9_PHOAM</name>
<sequence>MANSLPFGNIQVPVPGFGAMGLSYGLGTNLDFDQAEPVLLKAIELGCTFWDTAVVYGSGINEKLLGDFIRKHNVRDKIFIASKCGFDVFGPERRVTNSAAHIKEYIDGTIERLGFAPDLYYLHRIDPNTPLEESIGTLDEIRRAGKTKYIGLSECSAATLRRASSIAKIDAIQAEYSAFETLHETNGLIDTAKELSVAFVAFSPLGHGWLVDDFRFNSPDDFAVDDFRRTVPKFQGENFYKNKAIVDEIKKLATKKGCTIAQIALAWVAAQGLIAIPGTTKASRLVENWGSREVVLTKEEQEEMRKIVNEAKPTGNRYAPMFQALVGH</sequence>
<gene>
    <name evidence="3" type="ORF">N8I77_006982</name>
</gene>
<dbReference type="EMBL" id="JAUJFL010000004">
    <property type="protein sequence ID" value="KAK2604021.1"/>
    <property type="molecule type" value="Genomic_DNA"/>
</dbReference>
<dbReference type="InterPro" id="IPR036812">
    <property type="entry name" value="NAD(P)_OxRdtase_dom_sf"/>
</dbReference>
<reference evidence="3" key="1">
    <citation type="submission" date="2023-06" db="EMBL/GenBank/DDBJ databases">
        <authorList>
            <person name="Noh H."/>
        </authorList>
    </citation>
    <scope>NUCLEOTIDE SEQUENCE</scope>
    <source>
        <strain evidence="3">DUCC20226</strain>
    </source>
</reference>
<dbReference type="Proteomes" id="UP001265746">
    <property type="component" value="Unassembled WGS sequence"/>
</dbReference>
<accession>A0AAD9SAS9</accession>
<evidence type="ECO:0000259" key="2">
    <source>
        <dbReference type="Pfam" id="PF00248"/>
    </source>
</evidence>
<dbReference type="InterPro" id="IPR050791">
    <property type="entry name" value="Aldo-Keto_reductase"/>
</dbReference>
<dbReference type="GO" id="GO:0005737">
    <property type="term" value="C:cytoplasm"/>
    <property type="evidence" value="ECO:0007669"/>
    <property type="project" value="TreeGrafter"/>
</dbReference>
<evidence type="ECO:0000313" key="3">
    <source>
        <dbReference type="EMBL" id="KAK2604021.1"/>
    </source>
</evidence>
<keyword evidence="1" id="KW-0560">Oxidoreductase</keyword>
<dbReference type="PANTHER" id="PTHR43625:SF7">
    <property type="entry name" value="REDUCTASE (YAKC), PUTATIVE (AFU_ORTHOLOGUE AFUA_8G01560)-RELATED"/>
    <property type="match status" value="1"/>
</dbReference>
<proteinExistence type="predicted"/>
<dbReference type="PANTHER" id="PTHR43625">
    <property type="entry name" value="AFLATOXIN B1 ALDEHYDE REDUCTASE"/>
    <property type="match status" value="1"/>
</dbReference>
<dbReference type="SUPFAM" id="SSF51430">
    <property type="entry name" value="NAD(P)-linked oxidoreductase"/>
    <property type="match status" value="1"/>
</dbReference>
<keyword evidence="4" id="KW-1185">Reference proteome</keyword>
<dbReference type="InterPro" id="IPR023210">
    <property type="entry name" value="NADP_OxRdtase_dom"/>
</dbReference>
<dbReference type="Gene3D" id="3.20.20.100">
    <property type="entry name" value="NADP-dependent oxidoreductase domain"/>
    <property type="match status" value="1"/>
</dbReference>
<dbReference type="AlphaFoldDB" id="A0AAD9SAS9"/>
<feature type="domain" description="NADP-dependent oxidoreductase" evidence="2">
    <location>
        <begin position="16"/>
        <end position="308"/>
    </location>
</feature>
<comment type="caution">
    <text evidence="3">The sequence shown here is derived from an EMBL/GenBank/DDBJ whole genome shotgun (WGS) entry which is preliminary data.</text>
</comment>
<evidence type="ECO:0000256" key="1">
    <source>
        <dbReference type="ARBA" id="ARBA00023002"/>
    </source>
</evidence>
<organism evidence="3 4">
    <name type="scientific">Phomopsis amygdali</name>
    <name type="common">Fusicoccum amygdali</name>
    <dbReference type="NCBI Taxonomy" id="1214568"/>
    <lineage>
        <taxon>Eukaryota</taxon>
        <taxon>Fungi</taxon>
        <taxon>Dikarya</taxon>
        <taxon>Ascomycota</taxon>
        <taxon>Pezizomycotina</taxon>
        <taxon>Sordariomycetes</taxon>
        <taxon>Sordariomycetidae</taxon>
        <taxon>Diaporthales</taxon>
        <taxon>Diaporthaceae</taxon>
        <taxon>Diaporthe</taxon>
    </lineage>
</organism>
<dbReference type="GO" id="GO:0016491">
    <property type="term" value="F:oxidoreductase activity"/>
    <property type="evidence" value="ECO:0007669"/>
    <property type="project" value="UniProtKB-KW"/>
</dbReference>
<evidence type="ECO:0000313" key="4">
    <source>
        <dbReference type="Proteomes" id="UP001265746"/>
    </source>
</evidence>
<protein>
    <recommendedName>
        <fullName evidence="2">NADP-dependent oxidoreductase domain-containing protein</fullName>
    </recommendedName>
</protein>
<dbReference type="Pfam" id="PF00248">
    <property type="entry name" value="Aldo_ket_red"/>
    <property type="match status" value="1"/>
</dbReference>